<dbReference type="AlphaFoldDB" id="A0A9W8PID6"/>
<gene>
    <name evidence="2" type="ORF">NW766_009609</name>
</gene>
<name>A0A9W8PID6_9HYPO</name>
<proteinExistence type="predicted"/>
<evidence type="ECO:0000256" key="1">
    <source>
        <dbReference type="SAM" id="SignalP"/>
    </source>
</evidence>
<dbReference type="Proteomes" id="UP001152130">
    <property type="component" value="Unassembled WGS sequence"/>
</dbReference>
<organism evidence="2 3">
    <name type="scientific">Fusarium irregulare</name>
    <dbReference type="NCBI Taxonomy" id="2494466"/>
    <lineage>
        <taxon>Eukaryota</taxon>
        <taxon>Fungi</taxon>
        <taxon>Dikarya</taxon>
        <taxon>Ascomycota</taxon>
        <taxon>Pezizomycotina</taxon>
        <taxon>Sordariomycetes</taxon>
        <taxon>Hypocreomycetidae</taxon>
        <taxon>Hypocreales</taxon>
        <taxon>Nectriaceae</taxon>
        <taxon>Fusarium</taxon>
        <taxon>Fusarium incarnatum-equiseti species complex</taxon>
    </lineage>
</organism>
<comment type="caution">
    <text evidence="2">The sequence shown here is derived from an EMBL/GenBank/DDBJ whole genome shotgun (WGS) entry which is preliminary data.</text>
</comment>
<keyword evidence="1" id="KW-0732">Signal</keyword>
<feature type="chain" id="PRO_5040937893" evidence="1">
    <location>
        <begin position="19"/>
        <end position="206"/>
    </location>
</feature>
<feature type="signal peptide" evidence="1">
    <location>
        <begin position="1"/>
        <end position="18"/>
    </location>
</feature>
<protein>
    <submittedName>
        <fullName evidence="2">Uncharacterized protein</fullName>
    </submittedName>
</protein>
<evidence type="ECO:0000313" key="2">
    <source>
        <dbReference type="EMBL" id="KAJ4007804.1"/>
    </source>
</evidence>
<dbReference type="EMBL" id="JAPDHF010000016">
    <property type="protein sequence ID" value="KAJ4007804.1"/>
    <property type="molecule type" value="Genomic_DNA"/>
</dbReference>
<accession>A0A9W8PID6</accession>
<keyword evidence="3" id="KW-1185">Reference proteome</keyword>
<reference evidence="2" key="1">
    <citation type="submission" date="2022-10" db="EMBL/GenBank/DDBJ databases">
        <title>Fusarium specimens isolated from Avocado Roots.</title>
        <authorList>
            <person name="Stajich J."/>
            <person name="Roper C."/>
            <person name="Heimlech-Rivalta G."/>
        </authorList>
    </citation>
    <scope>NUCLEOTIDE SEQUENCE</scope>
    <source>
        <strain evidence="2">CF00143</strain>
    </source>
</reference>
<dbReference type="OrthoDB" id="5073639at2759"/>
<evidence type="ECO:0000313" key="3">
    <source>
        <dbReference type="Proteomes" id="UP001152130"/>
    </source>
</evidence>
<sequence>MKFFTVFSTLLASGAVLAASVPNTRGLSSTIATRNVEVQETRDVKDDVSSFFDSIIPTSDEKSQTPEEIEKRDVLENIVGGVKGLVPGANASQQKTDYNKLINQGYNATAEYFGSVDLNAKATVGIEWAIGKITTSIPGASVITSLLSGFKIALGKIDLNAWASSALAIVGKFVASTDFNAAITAAIKFCENIASQVSAASTSASA</sequence>